<feature type="domain" description="GGDEF" evidence="3">
    <location>
        <begin position="383"/>
        <end position="513"/>
    </location>
</feature>
<dbReference type="InterPro" id="IPR029787">
    <property type="entry name" value="Nucleotide_cyclase"/>
</dbReference>
<evidence type="ECO:0000259" key="3">
    <source>
        <dbReference type="PROSITE" id="PS50887"/>
    </source>
</evidence>
<dbReference type="PROSITE" id="PS50883">
    <property type="entry name" value="EAL"/>
    <property type="match status" value="1"/>
</dbReference>
<dbReference type="InterPro" id="IPR000160">
    <property type="entry name" value="GGDEF_dom"/>
</dbReference>
<evidence type="ECO:0000313" key="4">
    <source>
        <dbReference type="EMBL" id="MCP8887423.1"/>
    </source>
</evidence>
<protein>
    <submittedName>
        <fullName evidence="4">EAL domain-containing protein</fullName>
    </submittedName>
</protein>
<feature type="domain" description="EAL" evidence="2">
    <location>
        <begin position="519"/>
        <end position="768"/>
    </location>
</feature>
<evidence type="ECO:0000256" key="1">
    <source>
        <dbReference type="SAM" id="Phobius"/>
    </source>
</evidence>
<dbReference type="Pfam" id="PF05226">
    <property type="entry name" value="CHASE2"/>
    <property type="match status" value="1"/>
</dbReference>
<dbReference type="AlphaFoldDB" id="A0A9Q4FSR3"/>
<dbReference type="InterPro" id="IPR001633">
    <property type="entry name" value="EAL_dom"/>
</dbReference>
<comment type="caution">
    <text evidence="4">The sequence shown here is derived from an EMBL/GenBank/DDBJ whole genome shotgun (WGS) entry which is preliminary data.</text>
</comment>
<dbReference type="PANTHER" id="PTHR33121:SF79">
    <property type="entry name" value="CYCLIC DI-GMP PHOSPHODIESTERASE PDED-RELATED"/>
    <property type="match status" value="1"/>
</dbReference>
<dbReference type="Proteomes" id="UP001060275">
    <property type="component" value="Unassembled WGS sequence"/>
</dbReference>
<dbReference type="CDD" id="cd01948">
    <property type="entry name" value="EAL"/>
    <property type="match status" value="1"/>
</dbReference>
<dbReference type="EMBL" id="JAMWDU010000003">
    <property type="protein sequence ID" value="MCP8887423.1"/>
    <property type="molecule type" value="Genomic_DNA"/>
</dbReference>
<dbReference type="GO" id="GO:0071111">
    <property type="term" value="F:cyclic-guanylate-specific phosphodiesterase activity"/>
    <property type="evidence" value="ECO:0007669"/>
    <property type="project" value="InterPro"/>
</dbReference>
<dbReference type="InterPro" id="IPR043128">
    <property type="entry name" value="Rev_trsase/Diguanyl_cyclase"/>
</dbReference>
<reference evidence="4" key="1">
    <citation type="submission" date="2022-06" db="EMBL/GenBank/DDBJ databases">
        <title>Devosia sp. XJ19-45 genome assembly.</title>
        <authorList>
            <person name="Li B."/>
            <person name="Cai M."/>
            <person name="Nie G."/>
            <person name="Li W."/>
        </authorList>
    </citation>
    <scope>NUCLEOTIDE SEQUENCE</scope>
    <source>
        <strain evidence="4">XJ19-45</strain>
    </source>
</reference>
<evidence type="ECO:0000313" key="5">
    <source>
        <dbReference type="Proteomes" id="UP001060275"/>
    </source>
</evidence>
<dbReference type="InterPro" id="IPR035919">
    <property type="entry name" value="EAL_sf"/>
</dbReference>
<gene>
    <name evidence="4" type="ORF">NF348_09930</name>
</gene>
<dbReference type="PROSITE" id="PS50887">
    <property type="entry name" value="GGDEF"/>
    <property type="match status" value="1"/>
</dbReference>
<keyword evidence="1" id="KW-0812">Transmembrane</keyword>
<sequence>MRQLIRRGAALVAILLLWALGQGGMLASLDSRFGDWRLEANTIPTSGNTVYVEIDSRSIAEVGVWPWPRTLHADLLDKLMQAGADEVAFDIDFSSASTPFDDAIFAAALERAGGYAWLAAFVQTGAGSDLSFSRPLPEFAAAAGPVLVNVLLDPMTSRAHAILVAARDEQGTIPALAVQLARSQANLPRALEIDFSLDISSIPRLSYTDVLYNRIAPDLLAGKQVIVGAGAIELRDFFAVPRHGIIPGPLLQALALETLKTGRVLTNWGGFPGILIAAAWALALVSRRRRVNVLTIALALLSTAVLGELLALVAYGQLGIIVETATLHIGMLLLLGLALADNGYNHLLARRTAQQRLQFLATHDPATGLLSRQGLLDLPETDAGLTLVLLQIQSIDELRATLGHDIVEQLLVQFAHRLSHCGFAIVARTALANFALTDVDDGDADRLTAAAQRLIAMLSGIYTVDGHSLHIQLIAGYAAGSSSRAELLNRAEIALIRARMTQIPARGFQLADQQALDRQQKLDRDLRQAIGRNQLRLLFQPQVNLRTRQINGAESLMRWEHPELGLISPAEFIPIAEETGLIVDLGRWILGEACRQAAHWPSPIVVAVNVSPIQFQQTDIVATVEAALHRSGLPPSRLEMEITESQDLVDAGRVRDAMWRLRNLGVRLSIDDFGTGYSSLSYFRDLPFDTVKVDQSFIRDRNSDADRLLLSAILELARKMGKSTIAEGVEDEATAAWLAEAGCTSGQGYHFSRPISDLELTGLLEVERRHQVG</sequence>
<keyword evidence="5" id="KW-1185">Reference proteome</keyword>
<dbReference type="SUPFAM" id="SSF55073">
    <property type="entry name" value="Nucleotide cyclase"/>
    <property type="match status" value="1"/>
</dbReference>
<proteinExistence type="predicted"/>
<dbReference type="InterPro" id="IPR050706">
    <property type="entry name" value="Cyclic-di-GMP_PDE-like"/>
</dbReference>
<dbReference type="Pfam" id="PF00990">
    <property type="entry name" value="GGDEF"/>
    <property type="match status" value="1"/>
</dbReference>
<organism evidence="4 5">
    <name type="scientific">Devosia ureilytica</name>
    <dbReference type="NCBI Taxonomy" id="2952754"/>
    <lineage>
        <taxon>Bacteria</taxon>
        <taxon>Pseudomonadati</taxon>
        <taxon>Pseudomonadota</taxon>
        <taxon>Alphaproteobacteria</taxon>
        <taxon>Hyphomicrobiales</taxon>
        <taxon>Devosiaceae</taxon>
        <taxon>Devosia</taxon>
    </lineage>
</organism>
<dbReference type="SMART" id="SM00052">
    <property type="entry name" value="EAL"/>
    <property type="match status" value="1"/>
</dbReference>
<dbReference type="PANTHER" id="PTHR33121">
    <property type="entry name" value="CYCLIC DI-GMP PHOSPHODIESTERASE PDEF"/>
    <property type="match status" value="1"/>
</dbReference>
<evidence type="ECO:0000259" key="2">
    <source>
        <dbReference type="PROSITE" id="PS50883"/>
    </source>
</evidence>
<dbReference type="Pfam" id="PF00563">
    <property type="entry name" value="EAL"/>
    <property type="match status" value="1"/>
</dbReference>
<dbReference type="Gene3D" id="3.20.20.450">
    <property type="entry name" value="EAL domain"/>
    <property type="match status" value="1"/>
</dbReference>
<keyword evidence="1" id="KW-0472">Membrane</keyword>
<dbReference type="Gene3D" id="3.30.70.270">
    <property type="match status" value="1"/>
</dbReference>
<dbReference type="SMART" id="SM00267">
    <property type="entry name" value="GGDEF"/>
    <property type="match status" value="1"/>
</dbReference>
<feature type="transmembrane region" description="Helical" evidence="1">
    <location>
        <begin position="268"/>
        <end position="286"/>
    </location>
</feature>
<dbReference type="InterPro" id="IPR007890">
    <property type="entry name" value="CHASE2"/>
</dbReference>
<feature type="transmembrane region" description="Helical" evidence="1">
    <location>
        <begin position="293"/>
        <end position="314"/>
    </location>
</feature>
<dbReference type="SMART" id="SM01080">
    <property type="entry name" value="CHASE2"/>
    <property type="match status" value="1"/>
</dbReference>
<keyword evidence="1" id="KW-1133">Transmembrane helix</keyword>
<accession>A0A9Q4FSR3</accession>
<dbReference type="RefSeq" id="WP_254674499.1">
    <property type="nucleotide sequence ID" value="NZ_JAMWDU010000003.1"/>
</dbReference>
<dbReference type="SUPFAM" id="SSF141868">
    <property type="entry name" value="EAL domain-like"/>
    <property type="match status" value="1"/>
</dbReference>
<name>A0A9Q4FSR3_9HYPH</name>